<evidence type="ECO:0000313" key="10">
    <source>
        <dbReference type="EMBL" id="MPN01233.1"/>
    </source>
</evidence>
<organism evidence="10">
    <name type="scientific">bioreactor metagenome</name>
    <dbReference type="NCBI Taxonomy" id="1076179"/>
    <lineage>
        <taxon>unclassified sequences</taxon>
        <taxon>metagenomes</taxon>
        <taxon>ecological metagenomes</taxon>
    </lineage>
</organism>
<evidence type="ECO:0000256" key="7">
    <source>
        <dbReference type="ARBA" id="ARBA00023065"/>
    </source>
</evidence>
<name>A0A645EL04_9ZZZZ</name>
<evidence type="ECO:0000256" key="4">
    <source>
        <dbReference type="ARBA" id="ARBA00022475"/>
    </source>
</evidence>
<feature type="transmembrane region" description="Helical" evidence="9">
    <location>
        <begin position="118"/>
        <end position="138"/>
    </location>
</feature>
<comment type="similarity">
    <text evidence="2">Belongs to the TrkH potassium transport family.</text>
</comment>
<reference evidence="10" key="1">
    <citation type="submission" date="2019-08" db="EMBL/GenBank/DDBJ databases">
        <authorList>
            <person name="Kucharzyk K."/>
            <person name="Murdoch R.W."/>
            <person name="Higgins S."/>
            <person name="Loffler F."/>
        </authorList>
    </citation>
    <scope>NUCLEOTIDE SEQUENCE</scope>
</reference>
<comment type="caution">
    <text evidence="10">The sequence shown here is derived from an EMBL/GenBank/DDBJ whole genome shotgun (WGS) entry which is preliminary data.</text>
</comment>
<keyword evidence="5 9" id="KW-0812">Transmembrane</keyword>
<protein>
    <submittedName>
        <fullName evidence="10">Trk system potassium uptake protein TrkG</fullName>
    </submittedName>
</protein>
<dbReference type="PANTHER" id="PTHR32024:SF2">
    <property type="entry name" value="TRK SYSTEM POTASSIUM UPTAKE PROTEIN TRKG-RELATED"/>
    <property type="match status" value="1"/>
</dbReference>
<dbReference type="EMBL" id="VSSQ01047251">
    <property type="protein sequence ID" value="MPN01233.1"/>
    <property type="molecule type" value="Genomic_DNA"/>
</dbReference>
<sequence length="147" mass="16083">MIIGASAGSTGGGIKVARLVLLAKAAKNGVQKHQHPNSVRVIKMDDKIVSDQVISSVFVFMFVYCTIVFISILIVALNNFDFETTVTSVLTCINNVGPGFGMVSPIGNFHEFSVLSKIVLIANMLIGRLEIFPMLMIFMPSYWKRGK</sequence>
<dbReference type="GO" id="GO:0008324">
    <property type="term" value="F:monoatomic cation transmembrane transporter activity"/>
    <property type="evidence" value="ECO:0007669"/>
    <property type="project" value="InterPro"/>
</dbReference>
<keyword evidence="3" id="KW-0813">Transport</keyword>
<evidence type="ECO:0000256" key="5">
    <source>
        <dbReference type="ARBA" id="ARBA00022692"/>
    </source>
</evidence>
<comment type="subcellular location">
    <subcellularLocation>
        <location evidence="1">Cell membrane</location>
        <topology evidence="1">Multi-pass membrane protein</topology>
    </subcellularLocation>
</comment>
<dbReference type="GO" id="GO:0005886">
    <property type="term" value="C:plasma membrane"/>
    <property type="evidence" value="ECO:0007669"/>
    <property type="project" value="UniProtKB-SubCell"/>
</dbReference>
<accession>A0A645EL04</accession>
<dbReference type="PANTHER" id="PTHR32024">
    <property type="entry name" value="TRK SYSTEM POTASSIUM UPTAKE PROTEIN TRKG-RELATED"/>
    <property type="match status" value="1"/>
</dbReference>
<dbReference type="InterPro" id="IPR003445">
    <property type="entry name" value="Cat_transpt"/>
</dbReference>
<dbReference type="AlphaFoldDB" id="A0A645EL04"/>
<evidence type="ECO:0000256" key="2">
    <source>
        <dbReference type="ARBA" id="ARBA00009137"/>
    </source>
</evidence>
<keyword evidence="7" id="KW-0406">Ion transport</keyword>
<dbReference type="Pfam" id="PF02386">
    <property type="entry name" value="TrkH"/>
    <property type="match status" value="1"/>
</dbReference>
<proteinExistence type="inferred from homology"/>
<evidence type="ECO:0000256" key="9">
    <source>
        <dbReference type="SAM" id="Phobius"/>
    </source>
</evidence>
<evidence type="ECO:0000256" key="6">
    <source>
        <dbReference type="ARBA" id="ARBA00022989"/>
    </source>
</evidence>
<evidence type="ECO:0000256" key="8">
    <source>
        <dbReference type="ARBA" id="ARBA00023136"/>
    </source>
</evidence>
<evidence type="ECO:0000256" key="1">
    <source>
        <dbReference type="ARBA" id="ARBA00004651"/>
    </source>
</evidence>
<gene>
    <name evidence="10" type="primary">trkG_16</name>
    <name evidence="10" type="ORF">SDC9_148439</name>
</gene>
<feature type="transmembrane region" description="Helical" evidence="9">
    <location>
        <begin position="53"/>
        <end position="77"/>
    </location>
</feature>
<dbReference type="GO" id="GO:0030001">
    <property type="term" value="P:metal ion transport"/>
    <property type="evidence" value="ECO:0007669"/>
    <property type="project" value="UniProtKB-ARBA"/>
</dbReference>
<keyword evidence="6 9" id="KW-1133">Transmembrane helix</keyword>
<evidence type="ECO:0000256" key="3">
    <source>
        <dbReference type="ARBA" id="ARBA00022448"/>
    </source>
</evidence>
<keyword evidence="4" id="KW-1003">Cell membrane</keyword>
<keyword evidence="8 9" id="KW-0472">Membrane</keyword>